<dbReference type="AlphaFoldDB" id="A0A6A4H057"/>
<evidence type="ECO:0000313" key="2">
    <source>
        <dbReference type="EMBL" id="KAE9391136.1"/>
    </source>
</evidence>
<accession>A0A6A4H057</accession>
<keyword evidence="1" id="KW-0812">Transmembrane</keyword>
<dbReference type="Proteomes" id="UP000799118">
    <property type="component" value="Unassembled WGS sequence"/>
</dbReference>
<evidence type="ECO:0000313" key="3">
    <source>
        <dbReference type="Proteomes" id="UP000799118"/>
    </source>
</evidence>
<protein>
    <submittedName>
        <fullName evidence="2">Uncharacterized protein</fullName>
    </submittedName>
</protein>
<feature type="transmembrane region" description="Helical" evidence="1">
    <location>
        <begin position="118"/>
        <end position="135"/>
    </location>
</feature>
<sequence>MSLPDTLHIAKPQTSPNQVLLSIRIRIGVCYTKPLSPSKVYSPSTSSLVCFPRPLLTYFCGMSPEESELLASIGVSLYWDTAQEILNSSLFGFYVLLNIIALKLLFKTGIKSSRPRQVLLSLTILVFVVNIWAFIN</sequence>
<evidence type="ECO:0000256" key="1">
    <source>
        <dbReference type="SAM" id="Phobius"/>
    </source>
</evidence>
<keyword evidence="1" id="KW-1133">Transmembrane helix</keyword>
<dbReference type="OrthoDB" id="2744793at2759"/>
<feature type="transmembrane region" description="Helical" evidence="1">
    <location>
        <begin position="85"/>
        <end position="106"/>
    </location>
</feature>
<dbReference type="EMBL" id="ML769635">
    <property type="protein sequence ID" value="KAE9391136.1"/>
    <property type="molecule type" value="Genomic_DNA"/>
</dbReference>
<gene>
    <name evidence="2" type="ORF">BT96DRAFT_319263</name>
</gene>
<proteinExistence type="predicted"/>
<reference evidence="2" key="1">
    <citation type="journal article" date="2019" name="Environ. Microbiol.">
        <title>Fungal ecological strategies reflected in gene transcription - a case study of two litter decomposers.</title>
        <authorList>
            <person name="Barbi F."/>
            <person name="Kohler A."/>
            <person name="Barry K."/>
            <person name="Baskaran P."/>
            <person name="Daum C."/>
            <person name="Fauchery L."/>
            <person name="Ihrmark K."/>
            <person name="Kuo A."/>
            <person name="LaButti K."/>
            <person name="Lipzen A."/>
            <person name="Morin E."/>
            <person name="Grigoriev I.V."/>
            <person name="Henrissat B."/>
            <person name="Lindahl B."/>
            <person name="Martin F."/>
        </authorList>
    </citation>
    <scope>NUCLEOTIDE SEQUENCE</scope>
    <source>
        <strain evidence="2">JB14</strain>
    </source>
</reference>
<keyword evidence="3" id="KW-1185">Reference proteome</keyword>
<keyword evidence="1" id="KW-0472">Membrane</keyword>
<name>A0A6A4H057_9AGAR</name>
<organism evidence="2 3">
    <name type="scientific">Gymnopus androsaceus JB14</name>
    <dbReference type="NCBI Taxonomy" id="1447944"/>
    <lineage>
        <taxon>Eukaryota</taxon>
        <taxon>Fungi</taxon>
        <taxon>Dikarya</taxon>
        <taxon>Basidiomycota</taxon>
        <taxon>Agaricomycotina</taxon>
        <taxon>Agaricomycetes</taxon>
        <taxon>Agaricomycetidae</taxon>
        <taxon>Agaricales</taxon>
        <taxon>Marasmiineae</taxon>
        <taxon>Omphalotaceae</taxon>
        <taxon>Gymnopus</taxon>
    </lineage>
</organism>